<dbReference type="RefSeq" id="WP_144734912.1">
    <property type="nucleotide sequence ID" value="NZ_ML675596.1"/>
</dbReference>
<feature type="domain" description="Carbohydrate kinase PfkB" evidence="1">
    <location>
        <begin position="43"/>
        <end position="261"/>
    </location>
</feature>
<protein>
    <submittedName>
        <fullName evidence="2">PfkB family carbohydrate kinase</fullName>
        <ecNumber evidence="2">2.7.1.-</ecNumber>
    </submittedName>
</protein>
<dbReference type="SUPFAM" id="SSF53613">
    <property type="entry name" value="Ribokinase-like"/>
    <property type="match status" value="1"/>
</dbReference>
<dbReference type="EC" id="2.7.1.-" evidence="2"/>
<dbReference type="Pfam" id="PF00294">
    <property type="entry name" value="PfkB"/>
    <property type="match status" value="1"/>
</dbReference>
<dbReference type="OrthoDB" id="26949at2157"/>
<gene>
    <name evidence="2" type="ORF">NARC_230012</name>
</gene>
<dbReference type="GO" id="GO:0016301">
    <property type="term" value="F:kinase activity"/>
    <property type="evidence" value="ECO:0007669"/>
    <property type="project" value="UniProtKB-KW"/>
</dbReference>
<comment type="caution">
    <text evidence="2">The sequence shown here is derived from an EMBL/GenBank/DDBJ whole genome shotgun (WGS) entry which is preliminary data.</text>
</comment>
<evidence type="ECO:0000313" key="3">
    <source>
        <dbReference type="Proteomes" id="UP000315289"/>
    </source>
</evidence>
<name>A0A557SQZ9_9ARCH</name>
<evidence type="ECO:0000259" key="1">
    <source>
        <dbReference type="Pfam" id="PF00294"/>
    </source>
</evidence>
<organism evidence="2 3">
    <name type="scientific">Candidatus Nitrosocosmicus arcticus</name>
    <dbReference type="NCBI Taxonomy" id="2035267"/>
    <lineage>
        <taxon>Archaea</taxon>
        <taxon>Nitrososphaerota</taxon>
        <taxon>Nitrososphaeria</taxon>
        <taxon>Nitrososphaerales</taxon>
        <taxon>Nitrososphaeraceae</taxon>
        <taxon>Candidatus Nitrosocosmicus</taxon>
    </lineage>
</organism>
<dbReference type="InterPro" id="IPR011611">
    <property type="entry name" value="PfkB_dom"/>
</dbReference>
<sequence>MKICIASHVALDEIVDLEGEKTESLGGPVCYGSLLAKTFNFTTFAATRVGNDMAGKVHLLKDCNIFLTDNQLDKTSPTTKFRLILNKNGGRQLYLLSSCSELNVNDFVDSDAILLSPIFEEISQNTLRSVVDNYGGRFIMIDPQGFLRYENNEGLVLNRKSIDLDLKGVTAIKADEEELSALTGGTSSVEGMIKIRNKFSLEFVISTGSNTIIFLHKNIVYTIKFKKIDSPDHTGLGDILATGFTCAYLKERDPLWAICFGAGSVISSLESKKRGVRKVPQRINSVERFASYFYNTIKFKVVD</sequence>
<dbReference type="InterPro" id="IPR029056">
    <property type="entry name" value="Ribokinase-like"/>
</dbReference>
<keyword evidence="2" id="KW-0808">Transferase</keyword>
<reference evidence="2 3" key="1">
    <citation type="journal article" date="2019" name="Front. Microbiol.">
        <title>Ammonia Oxidation by the Arctic Terrestrial Thaumarchaeote Candidatus Nitrosocosmicus arcticus Is Stimulated by Increasing Temperatures.</title>
        <authorList>
            <person name="Alves R.J.E."/>
            <person name="Kerou M."/>
            <person name="Zappe A."/>
            <person name="Bittner R."/>
            <person name="Abby S.S."/>
            <person name="Schmidt H.A."/>
            <person name="Pfeifer K."/>
            <person name="Schleper C."/>
        </authorList>
    </citation>
    <scope>NUCLEOTIDE SEQUENCE [LARGE SCALE GENOMIC DNA]</scope>
    <source>
        <strain evidence="2 3">Kfb</strain>
    </source>
</reference>
<keyword evidence="2" id="KW-0418">Kinase</keyword>
<proteinExistence type="predicted"/>
<dbReference type="AlphaFoldDB" id="A0A557SQZ9"/>
<evidence type="ECO:0000313" key="2">
    <source>
        <dbReference type="EMBL" id="TVP39023.1"/>
    </source>
</evidence>
<dbReference type="EMBL" id="VOAH01000023">
    <property type="protein sequence ID" value="TVP39023.1"/>
    <property type="molecule type" value="Genomic_DNA"/>
</dbReference>
<accession>A0A557SQZ9</accession>
<dbReference type="Proteomes" id="UP000315289">
    <property type="component" value="Unassembled WGS sequence"/>
</dbReference>
<keyword evidence="3" id="KW-1185">Reference proteome</keyword>
<dbReference type="Gene3D" id="3.40.1190.20">
    <property type="match status" value="1"/>
</dbReference>